<dbReference type="Proteomes" id="UP001439875">
    <property type="component" value="Unassembled WGS sequence"/>
</dbReference>
<dbReference type="EMBL" id="JBBMEW010000001">
    <property type="protein sequence ID" value="MEQ2525065.1"/>
    <property type="molecule type" value="Genomic_DNA"/>
</dbReference>
<proteinExistence type="predicted"/>
<accession>A0ACC6S4U5</accession>
<evidence type="ECO:0000313" key="2">
    <source>
        <dbReference type="Proteomes" id="UP001439875"/>
    </source>
</evidence>
<keyword evidence="2" id="KW-1185">Reference proteome</keyword>
<protein>
    <submittedName>
        <fullName evidence="1">Uncharacterized protein</fullName>
    </submittedName>
</protein>
<sequence length="158" mass="18609">MDKYNEFLTIAKTLNQELKIIPVLYGSLGLSRVAKVDFSPQDIDILVPFIFLKERWPELKTTIEGLGYELTDLHEHEFRKAEFKIGIAFVEDLKPFADVDHSSLIENVDDRAVYYTLSISDYKKVYSKSLLDGYRRNKNNNKDQRKLDFLDEFEQKRH</sequence>
<comment type="caution">
    <text evidence="1">The sequence shown here is derived from an EMBL/GenBank/DDBJ whole genome shotgun (WGS) entry which is preliminary data.</text>
</comment>
<gene>
    <name evidence="1" type="ORF">WMO40_00010</name>
</gene>
<organism evidence="1 2">
    <name type="scientific">Robertmurraya yapensis</name>
    <name type="common">ex Hitch et al 2024</name>
    <dbReference type="NCBI Taxonomy" id="3133160"/>
    <lineage>
        <taxon>Bacteria</taxon>
        <taxon>Bacillati</taxon>
        <taxon>Bacillota</taxon>
        <taxon>Bacilli</taxon>
        <taxon>Bacillales</taxon>
        <taxon>Bacillaceae</taxon>
        <taxon>Robertmurraya</taxon>
    </lineage>
</organism>
<name>A0ACC6S4U5_9BACI</name>
<evidence type="ECO:0000313" key="1">
    <source>
        <dbReference type="EMBL" id="MEQ2525065.1"/>
    </source>
</evidence>
<reference evidence="1" key="1">
    <citation type="submission" date="2024-03" db="EMBL/GenBank/DDBJ databases">
        <title>Human intestinal bacterial collection.</title>
        <authorList>
            <person name="Pauvert C."/>
            <person name="Hitch T.C.A."/>
            <person name="Clavel T."/>
        </authorList>
    </citation>
    <scope>NUCLEOTIDE SEQUENCE</scope>
    <source>
        <strain evidence="1">CLA-AA-H227</strain>
    </source>
</reference>